<dbReference type="OrthoDB" id="10390642at2759"/>
<evidence type="ECO:0000313" key="3">
    <source>
        <dbReference type="Proteomes" id="UP000729913"/>
    </source>
</evidence>
<reference evidence="2" key="2">
    <citation type="submission" date="2021-04" db="EMBL/GenBank/DDBJ databases">
        <title>Genome-wide patterns of bracovirus chromosomal integration into multiple host tissues during parasitism.</title>
        <authorList>
            <person name="Chebbi M.A.C."/>
        </authorList>
    </citation>
    <scope>NUCLEOTIDE SEQUENCE</scope>
    <source>
        <tissue evidence="2">Whole body</tissue>
    </source>
</reference>
<dbReference type="Proteomes" id="UP000729913">
    <property type="component" value="Unassembled WGS sequence"/>
</dbReference>
<sequence length="45" mass="5086">MSGNKTFQNKIKEENPKVSVKAEATKPSRTLEKLEEARKIATILQ</sequence>
<feature type="region of interest" description="Disordered" evidence="1">
    <location>
        <begin position="1"/>
        <end position="26"/>
    </location>
</feature>
<evidence type="ECO:0000256" key="1">
    <source>
        <dbReference type="SAM" id="MobiDB-lite"/>
    </source>
</evidence>
<accession>A0A8J5RHC8</accession>
<reference evidence="2" key="1">
    <citation type="submission" date="2020-03" db="EMBL/GenBank/DDBJ databases">
        <authorList>
            <person name="Chebbi M.A."/>
            <person name="Drezen J.M."/>
        </authorList>
    </citation>
    <scope>NUCLEOTIDE SEQUENCE</scope>
    <source>
        <tissue evidence="2">Whole body</tissue>
    </source>
</reference>
<organism evidence="2 3">
    <name type="scientific">Cotesia typhae</name>
    <dbReference type="NCBI Taxonomy" id="2053667"/>
    <lineage>
        <taxon>Eukaryota</taxon>
        <taxon>Metazoa</taxon>
        <taxon>Ecdysozoa</taxon>
        <taxon>Arthropoda</taxon>
        <taxon>Hexapoda</taxon>
        <taxon>Insecta</taxon>
        <taxon>Pterygota</taxon>
        <taxon>Neoptera</taxon>
        <taxon>Endopterygota</taxon>
        <taxon>Hymenoptera</taxon>
        <taxon>Apocrita</taxon>
        <taxon>Ichneumonoidea</taxon>
        <taxon>Braconidae</taxon>
        <taxon>Microgastrinae</taxon>
        <taxon>Cotesia</taxon>
    </lineage>
</organism>
<dbReference type="AlphaFoldDB" id="A0A8J5RHC8"/>
<protein>
    <submittedName>
        <fullName evidence="2">Uncharacterized protein</fullName>
    </submittedName>
</protein>
<keyword evidence="3" id="KW-1185">Reference proteome</keyword>
<evidence type="ECO:0000313" key="2">
    <source>
        <dbReference type="EMBL" id="KAG8039939.1"/>
    </source>
</evidence>
<comment type="caution">
    <text evidence="2">The sequence shown here is derived from an EMBL/GenBank/DDBJ whole genome shotgun (WGS) entry which is preliminary data.</text>
</comment>
<feature type="non-terminal residue" evidence="2">
    <location>
        <position position="45"/>
    </location>
</feature>
<dbReference type="EMBL" id="JAAOIC020000031">
    <property type="protein sequence ID" value="KAG8039939.1"/>
    <property type="molecule type" value="Genomic_DNA"/>
</dbReference>
<gene>
    <name evidence="2" type="ORF">G9C98_004548</name>
</gene>
<name>A0A8J5RHC8_9HYME</name>
<proteinExistence type="predicted"/>